<dbReference type="PANTHER" id="PTHR30572">
    <property type="entry name" value="MEMBRANE COMPONENT OF TRANSPORTER-RELATED"/>
    <property type="match status" value="1"/>
</dbReference>
<name>A0ABT8KVA3_9BACT</name>
<reference evidence="9" key="1">
    <citation type="submission" date="2023-06" db="EMBL/GenBank/DDBJ databases">
        <title>Genomic of Parafulvivirga corallium.</title>
        <authorList>
            <person name="Wang G."/>
        </authorList>
    </citation>
    <scope>NUCLEOTIDE SEQUENCE</scope>
    <source>
        <strain evidence="9">BMA10</strain>
    </source>
</reference>
<dbReference type="Pfam" id="PF02687">
    <property type="entry name" value="FtsX"/>
    <property type="match status" value="2"/>
</dbReference>
<evidence type="ECO:0000256" key="4">
    <source>
        <dbReference type="ARBA" id="ARBA00022989"/>
    </source>
</evidence>
<keyword evidence="10" id="KW-1185">Reference proteome</keyword>
<evidence type="ECO:0000256" key="1">
    <source>
        <dbReference type="ARBA" id="ARBA00004651"/>
    </source>
</evidence>
<dbReference type="InterPro" id="IPR003838">
    <property type="entry name" value="ABC3_permease_C"/>
</dbReference>
<protein>
    <submittedName>
        <fullName evidence="9">ABC transporter permease</fullName>
    </submittedName>
</protein>
<organism evidence="9 10">
    <name type="scientific">Splendidivirga corallicola</name>
    <dbReference type="NCBI Taxonomy" id="3051826"/>
    <lineage>
        <taxon>Bacteria</taxon>
        <taxon>Pseudomonadati</taxon>
        <taxon>Bacteroidota</taxon>
        <taxon>Cytophagia</taxon>
        <taxon>Cytophagales</taxon>
        <taxon>Splendidivirgaceae</taxon>
        <taxon>Splendidivirga</taxon>
    </lineage>
</organism>
<feature type="transmembrane region" description="Helical" evidence="6">
    <location>
        <begin position="20"/>
        <end position="40"/>
    </location>
</feature>
<dbReference type="PROSITE" id="PS51257">
    <property type="entry name" value="PROKAR_LIPOPROTEIN"/>
    <property type="match status" value="1"/>
</dbReference>
<feature type="domain" description="MacB-like periplasmic core" evidence="8">
    <location>
        <begin position="19"/>
        <end position="202"/>
    </location>
</feature>
<evidence type="ECO:0000256" key="2">
    <source>
        <dbReference type="ARBA" id="ARBA00022475"/>
    </source>
</evidence>
<comment type="subcellular location">
    <subcellularLocation>
        <location evidence="1">Cell membrane</location>
        <topology evidence="1">Multi-pass membrane protein</topology>
    </subcellularLocation>
</comment>
<keyword evidence="2" id="KW-1003">Cell membrane</keyword>
<feature type="transmembrane region" description="Helical" evidence="6">
    <location>
        <begin position="292"/>
        <end position="312"/>
    </location>
</feature>
<dbReference type="InterPro" id="IPR025857">
    <property type="entry name" value="MacB_PCD"/>
</dbReference>
<sequence>MLNNIKFAFRIFKKDGFYSLLNILGLGLGISCGIVLLLYLKNDLTYDKHHENHERIYRLTNHIQAQGVNFNIARAARELAPVLVEEFPEITSYVRFNDFSDILIKSKRDDGAEVMFYEDRVFESDSTMFSVFTHEFIAGDPYTCLNGLYKAVITNTIAHKYFGEGDPIGKVLQFPNDQSYQITAVIRDLPDNSHLKFDILVSNISSRPWIIDENGEAISEAYWNPDVYTYLMFQEGYEINRFYEKWPTIFEKYYSEFGNVVGGQCDVELEALADIHFTSKKDVDEPQGSKDYLYTFTAIGIFIILLAGINYTNLATARSVNRTGEIGMRKVLGQTKYKIMLIVLTEALLLALLAMIVAIGFCYPVLYLTPFNELIGKNLTLDFFNDPILFFGTLGITILIGFLSGIYPALYIPSVPVIKALKGTFKAHRSGIVLRKALIVVQFIISIFVVICILIMDNQMDYLRDKELGFTKDNILLLGIQDTLVSNRIPAIKHEMLKNPNIISATTAYGTPGMAIDNQVFQVEKEGEMVQQELNTITAGPDYIETLGIELLDGRDFHKDSKADVLNSFLVNEAAVKTMGWGDEAIGKKIRFFHGESDGQIVGVVRDFNFRSLHNPIGPLIIVLGSNNGGRMHLRLKGEGLSETMDFIKETWEEFDPNHPYEYEFLDQNFDAQYKEDETQLRLIAILSYLCIFVSLLGLIGLSAFTAGQKVKEISIRKALGASIEDVLLLFSKDYVRLILIAFVVAVPLANYLVHEWLNAFAYKTAINWWLFVLPGFFILAIALFTVSVQSLKAARSNPVDALRSE</sequence>
<feature type="transmembrane region" description="Helical" evidence="6">
    <location>
        <begin position="339"/>
        <end position="368"/>
    </location>
</feature>
<feature type="transmembrane region" description="Helical" evidence="6">
    <location>
        <begin position="433"/>
        <end position="456"/>
    </location>
</feature>
<feature type="domain" description="ABC3 transporter permease C-terminal" evidence="7">
    <location>
        <begin position="686"/>
        <end position="799"/>
    </location>
</feature>
<keyword evidence="3 6" id="KW-0812">Transmembrane</keyword>
<evidence type="ECO:0000313" key="10">
    <source>
        <dbReference type="Proteomes" id="UP001172082"/>
    </source>
</evidence>
<gene>
    <name evidence="9" type="ORF">QQ008_25220</name>
</gene>
<feature type="transmembrane region" description="Helical" evidence="6">
    <location>
        <begin position="683"/>
        <end position="708"/>
    </location>
</feature>
<dbReference type="InterPro" id="IPR050250">
    <property type="entry name" value="Macrolide_Exporter_MacB"/>
</dbReference>
<dbReference type="RefSeq" id="WP_346754740.1">
    <property type="nucleotide sequence ID" value="NZ_JAUJEA010000012.1"/>
</dbReference>
<dbReference type="Proteomes" id="UP001172082">
    <property type="component" value="Unassembled WGS sequence"/>
</dbReference>
<dbReference type="Pfam" id="PF12704">
    <property type="entry name" value="MacB_PCD"/>
    <property type="match status" value="1"/>
</dbReference>
<evidence type="ECO:0000256" key="6">
    <source>
        <dbReference type="SAM" id="Phobius"/>
    </source>
</evidence>
<feature type="domain" description="ABC3 transporter permease C-terminal" evidence="7">
    <location>
        <begin position="299"/>
        <end position="412"/>
    </location>
</feature>
<feature type="transmembrane region" description="Helical" evidence="6">
    <location>
        <begin position="766"/>
        <end position="787"/>
    </location>
</feature>
<comment type="caution">
    <text evidence="9">The sequence shown here is derived from an EMBL/GenBank/DDBJ whole genome shotgun (WGS) entry which is preliminary data.</text>
</comment>
<keyword evidence="5 6" id="KW-0472">Membrane</keyword>
<feature type="transmembrane region" description="Helical" evidence="6">
    <location>
        <begin position="388"/>
        <end position="412"/>
    </location>
</feature>
<evidence type="ECO:0000313" key="9">
    <source>
        <dbReference type="EMBL" id="MDN5204717.1"/>
    </source>
</evidence>
<proteinExistence type="predicted"/>
<evidence type="ECO:0000259" key="8">
    <source>
        <dbReference type="Pfam" id="PF12704"/>
    </source>
</evidence>
<evidence type="ECO:0000259" key="7">
    <source>
        <dbReference type="Pfam" id="PF02687"/>
    </source>
</evidence>
<evidence type="ECO:0000256" key="3">
    <source>
        <dbReference type="ARBA" id="ARBA00022692"/>
    </source>
</evidence>
<accession>A0ABT8KVA3</accession>
<keyword evidence="4 6" id="KW-1133">Transmembrane helix</keyword>
<evidence type="ECO:0000256" key="5">
    <source>
        <dbReference type="ARBA" id="ARBA00023136"/>
    </source>
</evidence>
<feature type="transmembrane region" description="Helical" evidence="6">
    <location>
        <begin position="735"/>
        <end position="754"/>
    </location>
</feature>
<dbReference type="PANTHER" id="PTHR30572:SF18">
    <property type="entry name" value="ABC-TYPE MACROLIDE FAMILY EXPORT SYSTEM PERMEASE COMPONENT 2"/>
    <property type="match status" value="1"/>
</dbReference>
<dbReference type="EMBL" id="JAUJEA010000012">
    <property type="protein sequence ID" value="MDN5204717.1"/>
    <property type="molecule type" value="Genomic_DNA"/>
</dbReference>